<organism evidence="12 13">
    <name type="scientific">Comamonas nitrativorans</name>
    <dbReference type="NCBI Taxonomy" id="108437"/>
    <lineage>
        <taxon>Bacteria</taxon>
        <taxon>Pseudomonadati</taxon>
        <taxon>Pseudomonadota</taxon>
        <taxon>Betaproteobacteria</taxon>
        <taxon>Burkholderiales</taxon>
        <taxon>Comamonadaceae</taxon>
        <taxon>Comamonas</taxon>
    </lineage>
</organism>
<dbReference type="InterPro" id="IPR001633">
    <property type="entry name" value="EAL_dom"/>
</dbReference>
<keyword evidence="7 10" id="KW-1133">Transmembrane helix</keyword>
<evidence type="ECO:0000256" key="4">
    <source>
        <dbReference type="ARBA" id="ARBA00022636"/>
    </source>
</evidence>
<feature type="domain" description="EAL" evidence="11">
    <location>
        <begin position="281"/>
        <end position="534"/>
    </location>
</feature>
<comment type="caution">
    <text evidence="12">The sequence shown here is derived from an EMBL/GenBank/DDBJ whole genome shotgun (WGS) entry which is preliminary data.</text>
</comment>
<evidence type="ECO:0000256" key="2">
    <source>
        <dbReference type="ARBA" id="ARBA00012282"/>
    </source>
</evidence>
<feature type="transmembrane region" description="Helical" evidence="10">
    <location>
        <begin position="259"/>
        <end position="277"/>
    </location>
</feature>
<sequence>MPTAPPPHPKHRLRTLLGQRSIRLALLMALLLGTLFAGSAVYLARLQTIDEYRLIANNLAEYAALRTQRIREYTHDAAITLEKNARQRPCSASNIALMRQLSYGNDFVVDMGYVENDQLLCSAIGRFAPGIPVGKSNAVSATGAELRMQVALPFGQGQRYLISSFAGFSAIMKATWSDDVQGWLPDSQVAIGMYHPVANAVLFSHGPVRTDLLAPHDPRPRDAGNYIVAQFPTDFGYSGFAIIPIQALQQRWRSKAAQAIPTGLVIGLLLAALVAWLTQRQTSLPSMIRHALHDHEFHMVYQPVVDLASGQWVGMEALMRWTRPGGNSIAPDIFIAAAERSGQIRAVTQWMLRQVARETGPLLRAYPGQLHLAVNLASDDLSDAGFVEHWQALLDEYQLPATQLIGEITERVFMDAGQTGAQIHALRNLGVGIAIDDFGTGYSSLSYLAQMEMDYLKIDKIFVTPIGTGAVTANVVPHIVSLAQSLNLKMVAEGVETPEQADWLRQHGVQLAQGWLFARPMPIQAFERQWRAQQQARQPAAATAGAAHSP</sequence>
<keyword evidence="5 10" id="KW-0812">Transmembrane</keyword>
<reference evidence="13" key="1">
    <citation type="journal article" date="2019" name="Int. J. Syst. Evol. Microbiol.">
        <title>The Global Catalogue of Microorganisms (GCM) 10K type strain sequencing project: providing services to taxonomists for standard genome sequencing and annotation.</title>
        <authorList>
            <consortium name="The Broad Institute Genomics Platform"/>
            <consortium name="The Broad Institute Genome Sequencing Center for Infectious Disease"/>
            <person name="Wu L."/>
            <person name="Ma J."/>
        </authorList>
    </citation>
    <scope>NUCLEOTIDE SEQUENCE [LARGE SCALE GENOMIC DNA]</scope>
    <source>
        <strain evidence="13">JCM 11650</strain>
    </source>
</reference>
<name>A0ABV9GUZ1_9BURK</name>
<dbReference type="EC" id="3.1.4.52" evidence="2"/>
<dbReference type="RefSeq" id="WP_377723548.1">
    <property type="nucleotide sequence ID" value="NZ_JBHSEW010000001.1"/>
</dbReference>
<dbReference type="Pfam" id="PF00563">
    <property type="entry name" value="EAL"/>
    <property type="match status" value="1"/>
</dbReference>
<dbReference type="CDD" id="cd01948">
    <property type="entry name" value="EAL"/>
    <property type="match status" value="1"/>
</dbReference>
<dbReference type="SUPFAM" id="SSF141868">
    <property type="entry name" value="EAL domain-like"/>
    <property type="match status" value="1"/>
</dbReference>
<evidence type="ECO:0000256" key="10">
    <source>
        <dbReference type="SAM" id="Phobius"/>
    </source>
</evidence>
<keyword evidence="4" id="KW-0973">c-di-GMP</keyword>
<keyword evidence="13" id="KW-1185">Reference proteome</keyword>
<evidence type="ECO:0000256" key="7">
    <source>
        <dbReference type="ARBA" id="ARBA00022989"/>
    </source>
</evidence>
<evidence type="ECO:0000256" key="6">
    <source>
        <dbReference type="ARBA" id="ARBA00022801"/>
    </source>
</evidence>
<keyword evidence="8 10" id="KW-0472">Membrane</keyword>
<evidence type="ECO:0000313" key="12">
    <source>
        <dbReference type="EMBL" id="MFC4621021.1"/>
    </source>
</evidence>
<evidence type="ECO:0000256" key="9">
    <source>
        <dbReference type="ARBA" id="ARBA00034290"/>
    </source>
</evidence>
<evidence type="ECO:0000256" key="5">
    <source>
        <dbReference type="ARBA" id="ARBA00022692"/>
    </source>
</evidence>
<evidence type="ECO:0000256" key="8">
    <source>
        <dbReference type="ARBA" id="ARBA00023136"/>
    </source>
</evidence>
<dbReference type="Gene3D" id="3.20.20.450">
    <property type="entry name" value="EAL domain"/>
    <property type="match status" value="1"/>
</dbReference>
<accession>A0ABV9GUZ1</accession>
<protein>
    <recommendedName>
        <fullName evidence="2">cyclic-guanylate-specific phosphodiesterase</fullName>
        <ecNumber evidence="2">3.1.4.52</ecNumber>
    </recommendedName>
</protein>
<dbReference type="Proteomes" id="UP001595967">
    <property type="component" value="Unassembled WGS sequence"/>
</dbReference>
<proteinExistence type="predicted"/>
<comment type="subcellular location">
    <subcellularLocation>
        <location evidence="1">Cell membrane</location>
        <topology evidence="1">Multi-pass membrane protein</topology>
    </subcellularLocation>
</comment>
<dbReference type="PROSITE" id="PS50883">
    <property type="entry name" value="EAL"/>
    <property type="match status" value="1"/>
</dbReference>
<comment type="catalytic activity">
    <reaction evidence="9">
        <text>3',3'-c-di-GMP + H2O = 5'-phosphoguanylyl(3'-&gt;5')guanosine + H(+)</text>
        <dbReference type="Rhea" id="RHEA:24902"/>
        <dbReference type="ChEBI" id="CHEBI:15377"/>
        <dbReference type="ChEBI" id="CHEBI:15378"/>
        <dbReference type="ChEBI" id="CHEBI:58754"/>
        <dbReference type="ChEBI" id="CHEBI:58805"/>
        <dbReference type="EC" id="3.1.4.52"/>
    </reaction>
</comment>
<dbReference type="PANTHER" id="PTHR33121">
    <property type="entry name" value="CYCLIC DI-GMP PHOSPHODIESTERASE PDEF"/>
    <property type="match status" value="1"/>
</dbReference>
<evidence type="ECO:0000259" key="11">
    <source>
        <dbReference type="PROSITE" id="PS50883"/>
    </source>
</evidence>
<dbReference type="Pfam" id="PF12792">
    <property type="entry name" value="CSS-motif"/>
    <property type="match status" value="1"/>
</dbReference>
<evidence type="ECO:0000256" key="3">
    <source>
        <dbReference type="ARBA" id="ARBA00022475"/>
    </source>
</evidence>
<dbReference type="InterPro" id="IPR024744">
    <property type="entry name" value="CSS-motif_dom"/>
</dbReference>
<gene>
    <name evidence="12" type="ORF">ACFO3A_02165</name>
</gene>
<feature type="transmembrane region" description="Helical" evidence="10">
    <location>
        <begin position="22"/>
        <end position="44"/>
    </location>
</feature>
<evidence type="ECO:0000256" key="1">
    <source>
        <dbReference type="ARBA" id="ARBA00004651"/>
    </source>
</evidence>
<evidence type="ECO:0000313" key="13">
    <source>
        <dbReference type="Proteomes" id="UP001595967"/>
    </source>
</evidence>
<dbReference type="InterPro" id="IPR050706">
    <property type="entry name" value="Cyclic-di-GMP_PDE-like"/>
</dbReference>
<dbReference type="InterPro" id="IPR035919">
    <property type="entry name" value="EAL_sf"/>
</dbReference>
<keyword evidence="6" id="KW-0378">Hydrolase</keyword>
<keyword evidence="3" id="KW-1003">Cell membrane</keyword>
<dbReference type="SMART" id="SM00052">
    <property type="entry name" value="EAL"/>
    <property type="match status" value="1"/>
</dbReference>
<dbReference type="EMBL" id="JBHSEW010000001">
    <property type="protein sequence ID" value="MFC4621021.1"/>
    <property type="molecule type" value="Genomic_DNA"/>
</dbReference>
<dbReference type="PANTHER" id="PTHR33121:SF79">
    <property type="entry name" value="CYCLIC DI-GMP PHOSPHODIESTERASE PDED-RELATED"/>
    <property type="match status" value="1"/>
</dbReference>